<dbReference type="AlphaFoldDB" id="A0A2W1JLQ1"/>
<evidence type="ECO:0008006" key="3">
    <source>
        <dbReference type="Google" id="ProtNLM"/>
    </source>
</evidence>
<accession>A0A2W1JLQ1</accession>
<dbReference type="OrthoDB" id="557511at2"/>
<evidence type="ECO:0000313" key="1">
    <source>
        <dbReference type="EMBL" id="PZD74310.1"/>
    </source>
</evidence>
<proteinExistence type="predicted"/>
<comment type="caution">
    <text evidence="1">The sequence shown here is derived from an EMBL/GenBank/DDBJ whole genome shotgun (WGS) entry which is preliminary data.</text>
</comment>
<name>A0A2W1JLQ1_9CYAN</name>
<sequence length="219" mass="25105">MKLPEFPEAGHPLVGPCLEQSDLELTQGFQLHPEQGRFFVAIFCRYGVLTYSLLRNKARVAMQVDYLFARLWRNIFYELRYLPVDASNAPDDFSLQPWVVNKIALCINQDEVPAIETIQYSLEAASPPLWCYLQMALEDLPPLSRLLLTLSQVFRWPDSRIAAVLQAEGEEITIEQIQPKLRYAYRCLQEALPEDIQTIYLPKGEATSTAEQLTLDQVL</sequence>
<protein>
    <recommendedName>
        <fullName evidence="3">RNA polymerase sigma factor 70 region 4 type 2 domain-containing protein</fullName>
    </recommendedName>
</protein>
<reference evidence="1 2" key="1">
    <citation type="journal article" date="2018" name="Sci. Rep.">
        <title>A novel species of the marine cyanobacterium Acaryochloris with a unique pigment content and lifestyle.</title>
        <authorList>
            <person name="Partensky F."/>
            <person name="Six C."/>
            <person name="Ratin M."/>
            <person name="Garczarek L."/>
            <person name="Vaulot D."/>
            <person name="Probert I."/>
            <person name="Calteau A."/>
            <person name="Gourvil P."/>
            <person name="Marie D."/>
            <person name="Grebert T."/>
            <person name="Bouchier C."/>
            <person name="Le Panse S."/>
            <person name="Gachenot M."/>
            <person name="Rodriguez F."/>
            <person name="Garrido J.L."/>
        </authorList>
    </citation>
    <scope>NUCLEOTIDE SEQUENCE [LARGE SCALE GENOMIC DNA]</scope>
    <source>
        <strain evidence="1 2">RCC1774</strain>
    </source>
</reference>
<organism evidence="1 2">
    <name type="scientific">Acaryochloris thomasi RCC1774</name>
    <dbReference type="NCBI Taxonomy" id="1764569"/>
    <lineage>
        <taxon>Bacteria</taxon>
        <taxon>Bacillati</taxon>
        <taxon>Cyanobacteriota</taxon>
        <taxon>Cyanophyceae</taxon>
        <taxon>Acaryochloridales</taxon>
        <taxon>Acaryochloridaceae</taxon>
        <taxon>Acaryochloris</taxon>
        <taxon>Acaryochloris thomasi</taxon>
    </lineage>
</organism>
<dbReference type="EMBL" id="PQWO01000003">
    <property type="protein sequence ID" value="PZD74310.1"/>
    <property type="molecule type" value="Genomic_DNA"/>
</dbReference>
<evidence type="ECO:0000313" key="2">
    <source>
        <dbReference type="Proteomes" id="UP000248857"/>
    </source>
</evidence>
<dbReference type="RefSeq" id="WP_110985236.1">
    <property type="nucleotide sequence ID" value="NZ_CAWNWM010000003.1"/>
</dbReference>
<dbReference type="Proteomes" id="UP000248857">
    <property type="component" value="Unassembled WGS sequence"/>
</dbReference>
<gene>
    <name evidence="1" type="ORF">C1752_01262</name>
</gene>
<keyword evidence="2" id="KW-1185">Reference proteome</keyword>